<sequence length="427" mass="45301">MTDSRLILTELEQAMLAGDLGPAIAMSMRLVVGVAKANQATRLIEIESAHADGCLYHGIAGLEYTETLVKLGGKVRVRTTTNVSSLDLLHPDLVRADGAFLGNSRRLMDAHLALGCEATWTCAPYQTGHRPGFGAQIAWAESNAIVFANSVLGARTERYGDFLDISAALVGRVPFAGLHTDQGRKASFVMDFSAISRELLDEESAWPAMGALLGDIAGNRVVAMTGLHGDLADGGLTEDRLKSLGATAASSGGVGLFHIIGVTPEAPNLEAVVQASCETMKVTTEQLRASRDRLTTAVGDGLDAVSLGTPHFSLPEFESLAKELKSGEKFADSIDFYVSTSRGVLGRAEEMGYAQILRDAGGRIVTDTCTYVTPVLNPRIKTVMTNSGKWAWYAPGNLGIATILGSAKECVASARAGRLVRNDALWF</sequence>
<keyword evidence="2" id="KW-0456">Lyase</keyword>
<proteinExistence type="predicted"/>
<reference evidence="4" key="1">
    <citation type="submission" date="2020-05" db="EMBL/GenBank/DDBJ databases">
        <authorList>
            <person name="Chiriac C."/>
            <person name="Salcher M."/>
            <person name="Ghai R."/>
            <person name="Kavagutti S V."/>
        </authorList>
    </citation>
    <scope>NUCLEOTIDE SEQUENCE</scope>
</reference>
<evidence type="ECO:0000256" key="2">
    <source>
        <dbReference type="ARBA" id="ARBA00023239"/>
    </source>
</evidence>
<dbReference type="EMBL" id="CAFBMD010000030">
    <property type="protein sequence ID" value="CAB4893836.1"/>
    <property type="molecule type" value="Genomic_DNA"/>
</dbReference>
<evidence type="ECO:0000259" key="3">
    <source>
        <dbReference type="Pfam" id="PF04412"/>
    </source>
</evidence>
<dbReference type="InterPro" id="IPR007506">
    <property type="entry name" value="PMDh-L-like_dom"/>
</dbReference>
<dbReference type="AlphaFoldDB" id="A0A6J7FEJ0"/>
<dbReference type="SUPFAM" id="SSF53732">
    <property type="entry name" value="Aconitase iron-sulfur domain"/>
    <property type="match status" value="1"/>
</dbReference>
<dbReference type="PANTHER" id="PTHR36577:SF3">
    <property type="entry name" value="DUF521 DOMAIN PROTEIN (AFU_ORTHOLOGUE AFUA_6G00490)"/>
    <property type="match status" value="1"/>
</dbReference>
<dbReference type="InterPro" id="IPR036008">
    <property type="entry name" value="Aconitase_4Fe-4S_dom"/>
</dbReference>
<protein>
    <submittedName>
        <fullName evidence="4">Unannotated protein</fullName>
    </submittedName>
</protein>
<dbReference type="Pfam" id="PF04412">
    <property type="entry name" value="AcnX"/>
    <property type="match status" value="1"/>
</dbReference>
<evidence type="ECO:0000256" key="1">
    <source>
        <dbReference type="ARBA" id="ARBA00023004"/>
    </source>
</evidence>
<feature type="domain" description="Phosphomevalonate dehydratase large subunit-like" evidence="3">
    <location>
        <begin position="7"/>
        <end position="411"/>
    </location>
</feature>
<dbReference type="CDD" id="cd01355">
    <property type="entry name" value="AcnX"/>
    <property type="match status" value="1"/>
</dbReference>
<dbReference type="GO" id="GO:0016829">
    <property type="term" value="F:lyase activity"/>
    <property type="evidence" value="ECO:0007669"/>
    <property type="project" value="UniProtKB-KW"/>
</dbReference>
<name>A0A6J7FEJ0_9ZZZZ</name>
<organism evidence="4">
    <name type="scientific">freshwater metagenome</name>
    <dbReference type="NCBI Taxonomy" id="449393"/>
    <lineage>
        <taxon>unclassified sequences</taxon>
        <taxon>metagenomes</taxon>
        <taxon>ecological metagenomes</taxon>
    </lineage>
</organism>
<gene>
    <name evidence="4" type="ORF">UFOPK3492_00550</name>
</gene>
<dbReference type="PANTHER" id="PTHR36577">
    <property type="entry name" value="DUF521 DOMAIN PROTEIN (AFU_ORTHOLOGUE AFUA_6G00490)"/>
    <property type="match status" value="1"/>
</dbReference>
<evidence type="ECO:0000313" key="4">
    <source>
        <dbReference type="EMBL" id="CAB4893836.1"/>
    </source>
</evidence>
<accession>A0A6J7FEJ0</accession>
<keyword evidence="1" id="KW-0408">Iron</keyword>